<dbReference type="InterPro" id="IPR006026">
    <property type="entry name" value="Peptidase_Metallo"/>
</dbReference>
<keyword evidence="1 8" id="KW-0645">Protease</keyword>
<reference evidence="12" key="1">
    <citation type="journal article" date="2023" name="G3 (Bethesda)">
        <title>Whole genome assembly and annotation of the endangered Caribbean coral Acropora cervicornis.</title>
        <authorList>
            <person name="Selwyn J.D."/>
            <person name="Vollmer S.V."/>
        </authorList>
    </citation>
    <scope>NUCLEOTIDE SEQUENCE</scope>
    <source>
        <strain evidence="12">K2</strain>
    </source>
</reference>
<keyword evidence="5 8" id="KW-0482">Metalloprotease</keyword>
<dbReference type="EC" id="3.4.24.-" evidence="9"/>
<evidence type="ECO:0000256" key="9">
    <source>
        <dbReference type="RuleBase" id="RU361183"/>
    </source>
</evidence>
<evidence type="ECO:0000256" key="1">
    <source>
        <dbReference type="ARBA" id="ARBA00022670"/>
    </source>
</evidence>
<evidence type="ECO:0000256" key="3">
    <source>
        <dbReference type="ARBA" id="ARBA00022801"/>
    </source>
</evidence>
<dbReference type="CDD" id="cd06263">
    <property type="entry name" value="MAM"/>
    <property type="match status" value="1"/>
</dbReference>
<dbReference type="InterPro" id="IPR000884">
    <property type="entry name" value="TSP1_rpt"/>
</dbReference>
<keyword evidence="3 8" id="KW-0378">Hydrolase</keyword>
<dbReference type="PRINTS" id="PR01705">
    <property type="entry name" value="TSP1REPEAT"/>
</dbReference>
<dbReference type="PANTHER" id="PTHR10127">
    <property type="entry name" value="DISCOIDIN, CUB, EGF, LAMININ , AND ZINC METALLOPROTEASE DOMAIN CONTAINING"/>
    <property type="match status" value="1"/>
</dbReference>
<dbReference type="GO" id="GO:0006508">
    <property type="term" value="P:proteolysis"/>
    <property type="evidence" value="ECO:0007669"/>
    <property type="project" value="UniProtKB-KW"/>
</dbReference>
<dbReference type="SUPFAM" id="SSF82895">
    <property type="entry name" value="TSP-1 type 1 repeat"/>
    <property type="match status" value="1"/>
</dbReference>
<reference evidence="12" key="2">
    <citation type="journal article" date="2023" name="Science">
        <title>Genomic signatures of disease resistance in endangered staghorn corals.</title>
        <authorList>
            <person name="Vollmer S.V."/>
            <person name="Selwyn J.D."/>
            <person name="Despard B.A."/>
            <person name="Roesel C.L."/>
        </authorList>
    </citation>
    <scope>NUCLEOTIDE SEQUENCE</scope>
    <source>
        <strain evidence="12">K2</strain>
    </source>
</reference>
<evidence type="ECO:0000256" key="2">
    <source>
        <dbReference type="ARBA" id="ARBA00022723"/>
    </source>
</evidence>
<dbReference type="EMBL" id="JARQWQ010000001">
    <property type="protein sequence ID" value="KAK2574274.1"/>
    <property type="molecule type" value="Genomic_DNA"/>
</dbReference>
<dbReference type="SUPFAM" id="SSF49899">
    <property type="entry name" value="Concanavalin A-like lectins/glucanases"/>
    <property type="match status" value="1"/>
</dbReference>
<dbReference type="SUPFAM" id="SSF55486">
    <property type="entry name" value="Metalloproteases ('zincins'), catalytic domain"/>
    <property type="match status" value="1"/>
</dbReference>
<feature type="binding site" evidence="8">
    <location>
        <position position="134"/>
    </location>
    <ligand>
        <name>Zn(2+)</name>
        <dbReference type="ChEBI" id="CHEBI:29105"/>
        <note>catalytic</note>
    </ligand>
</feature>
<name>A0AAD9R744_ACRCE</name>
<evidence type="ECO:0000256" key="5">
    <source>
        <dbReference type="ARBA" id="ARBA00023049"/>
    </source>
</evidence>
<evidence type="ECO:0000256" key="8">
    <source>
        <dbReference type="PROSITE-ProRule" id="PRU01211"/>
    </source>
</evidence>
<dbReference type="PROSITE" id="PS51864">
    <property type="entry name" value="ASTACIN"/>
    <property type="match status" value="1"/>
</dbReference>
<keyword evidence="2 8" id="KW-0479">Metal-binding</keyword>
<comment type="caution">
    <text evidence="12">The sequence shown here is derived from an EMBL/GenBank/DDBJ whole genome shotgun (WGS) entry which is preliminary data.</text>
</comment>
<dbReference type="PANTHER" id="PTHR10127:SF780">
    <property type="entry name" value="METALLOENDOPEPTIDASE"/>
    <property type="match status" value="1"/>
</dbReference>
<dbReference type="Gene3D" id="2.20.100.10">
    <property type="entry name" value="Thrombospondin type-1 (TSP1) repeat"/>
    <property type="match status" value="1"/>
</dbReference>
<gene>
    <name evidence="12" type="ORF">P5673_000419</name>
</gene>
<proteinExistence type="predicted"/>
<dbReference type="GO" id="GO:0008270">
    <property type="term" value="F:zinc ion binding"/>
    <property type="evidence" value="ECO:0007669"/>
    <property type="project" value="UniProtKB-UniRule"/>
</dbReference>
<dbReference type="SMART" id="SM00235">
    <property type="entry name" value="ZnMc"/>
    <property type="match status" value="1"/>
</dbReference>
<accession>A0AAD9R744</accession>
<comment type="caution">
    <text evidence="8">Lacks conserved residue(s) required for the propagation of feature annotation.</text>
</comment>
<feature type="domain" description="Peptidase M12A" evidence="11">
    <location>
        <begin position="40"/>
        <end position="227"/>
    </location>
</feature>
<dbReference type="CDD" id="cd04280">
    <property type="entry name" value="ZnMc_astacin_like"/>
    <property type="match status" value="1"/>
</dbReference>
<dbReference type="InterPro" id="IPR000998">
    <property type="entry name" value="MAM_dom"/>
</dbReference>
<dbReference type="GO" id="GO:0016020">
    <property type="term" value="C:membrane"/>
    <property type="evidence" value="ECO:0007669"/>
    <property type="project" value="InterPro"/>
</dbReference>
<dbReference type="Pfam" id="PF00090">
    <property type="entry name" value="TSP_1"/>
    <property type="match status" value="1"/>
</dbReference>
<dbReference type="GO" id="GO:0004222">
    <property type="term" value="F:metalloendopeptidase activity"/>
    <property type="evidence" value="ECO:0007669"/>
    <property type="project" value="UniProtKB-UniRule"/>
</dbReference>
<sequence length="535" mass="61023">MFEGDIILSKFDLTFVDTREQGDVDGDLETRRQKRKANRNRMVLWQDRVIPYQFESDFPADYRLTVMQAIEEYHKYTCLRFVERTREPNWILCWSSVGKKYWRQNHGQELSLGRGCNHKGSIIHELMHALGFWHEQSRPDRNLYVEVLWENIQDGQSHNFNKYDRGRIDTLEIPYDYDSIMHYRGDSYSKNGKPTMRSIKDSSRPLGQNKGFTSLDVQGINSLYQCNGSGMSGWSAWSDFGPCTPIDGHWGRWSSWSSCSQTCDNGNQQRSRKCDDPPPKNAGNFCYGDAQEQRGCIVRRCGLGPDDCDFDYDEFCHWAKTPDLSFGFHWLIGSGSTPTGSTGPSADHTTGSGKYIFVESSSPAQEGDKAKLLSAKFPSTAGRCLSFWYHMYGSSIGALNVYINKEGLSTLVFSKAGQQGDLWLQARVSLESDSFYQVEIEAVRGVSYRAQRAFPTLVKNLRPEINWQYLERTIEKCALLSKQQNFKIFAIQFYGECWSGDVSEKNLNLWEAADKSKCPFGVGGPNVNAVYKIIP</sequence>
<dbReference type="InterPro" id="IPR013320">
    <property type="entry name" value="ConA-like_dom_sf"/>
</dbReference>
<dbReference type="PROSITE" id="PS50060">
    <property type="entry name" value="MAM_2"/>
    <property type="match status" value="1"/>
</dbReference>
<feature type="binding site" evidence="8">
    <location>
        <position position="124"/>
    </location>
    <ligand>
        <name>Zn(2+)</name>
        <dbReference type="ChEBI" id="CHEBI:29105"/>
        <note>catalytic</note>
    </ligand>
</feature>
<keyword evidence="7" id="KW-0325">Glycoprotein</keyword>
<dbReference type="Gene3D" id="2.60.120.200">
    <property type="match status" value="1"/>
</dbReference>
<dbReference type="InterPro" id="IPR036383">
    <property type="entry name" value="TSP1_rpt_sf"/>
</dbReference>
<evidence type="ECO:0000256" key="7">
    <source>
        <dbReference type="ARBA" id="ARBA00023180"/>
    </source>
</evidence>
<comment type="cofactor">
    <cofactor evidence="8 9">
        <name>Zn(2+)</name>
        <dbReference type="ChEBI" id="CHEBI:29105"/>
    </cofactor>
    <text evidence="8 9">Binds 1 zinc ion per subunit.</text>
</comment>
<dbReference type="InterPro" id="IPR001506">
    <property type="entry name" value="Peptidase_M12A"/>
</dbReference>
<feature type="binding site" evidence="8">
    <location>
        <position position="128"/>
    </location>
    <ligand>
        <name>Zn(2+)</name>
        <dbReference type="ChEBI" id="CHEBI:29105"/>
        <note>catalytic</note>
    </ligand>
</feature>
<keyword evidence="4 8" id="KW-0862">Zinc</keyword>
<protein>
    <recommendedName>
        <fullName evidence="9">Metalloendopeptidase</fullName>
        <ecNumber evidence="9">3.4.24.-</ecNumber>
    </recommendedName>
</protein>
<dbReference type="Pfam" id="PF01400">
    <property type="entry name" value="Astacin"/>
    <property type="match status" value="1"/>
</dbReference>
<dbReference type="Proteomes" id="UP001249851">
    <property type="component" value="Unassembled WGS sequence"/>
</dbReference>
<dbReference type="PROSITE" id="PS50092">
    <property type="entry name" value="TSP1"/>
    <property type="match status" value="1"/>
</dbReference>
<dbReference type="SMART" id="SM00137">
    <property type="entry name" value="MAM"/>
    <property type="match status" value="1"/>
</dbReference>
<feature type="active site" evidence="8">
    <location>
        <position position="125"/>
    </location>
</feature>
<evidence type="ECO:0000313" key="12">
    <source>
        <dbReference type="EMBL" id="KAK2574274.1"/>
    </source>
</evidence>
<dbReference type="Pfam" id="PF00629">
    <property type="entry name" value="MAM"/>
    <property type="match status" value="1"/>
</dbReference>
<dbReference type="PROSITE" id="PS00740">
    <property type="entry name" value="MAM_1"/>
    <property type="match status" value="1"/>
</dbReference>
<feature type="domain" description="MAM" evidence="10">
    <location>
        <begin position="306"/>
        <end position="445"/>
    </location>
</feature>
<organism evidence="12 13">
    <name type="scientific">Acropora cervicornis</name>
    <name type="common">Staghorn coral</name>
    <dbReference type="NCBI Taxonomy" id="6130"/>
    <lineage>
        <taxon>Eukaryota</taxon>
        <taxon>Metazoa</taxon>
        <taxon>Cnidaria</taxon>
        <taxon>Anthozoa</taxon>
        <taxon>Hexacorallia</taxon>
        <taxon>Scleractinia</taxon>
        <taxon>Astrocoeniina</taxon>
        <taxon>Acroporidae</taxon>
        <taxon>Acropora</taxon>
    </lineage>
</organism>
<dbReference type="FunFam" id="3.40.390.10:FF:000077">
    <property type="entry name" value="Metalloendopeptidase"/>
    <property type="match status" value="1"/>
</dbReference>
<evidence type="ECO:0000256" key="6">
    <source>
        <dbReference type="ARBA" id="ARBA00023157"/>
    </source>
</evidence>
<dbReference type="InterPro" id="IPR024079">
    <property type="entry name" value="MetalloPept_cat_dom_sf"/>
</dbReference>
<evidence type="ECO:0000256" key="4">
    <source>
        <dbReference type="ARBA" id="ARBA00022833"/>
    </source>
</evidence>
<evidence type="ECO:0000313" key="13">
    <source>
        <dbReference type="Proteomes" id="UP001249851"/>
    </source>
</evidence>
<keyword evidence="13" id="KW-1185">Reference proteome</keyword>
<dbReference type="Gene3D" id="3.40.390.10">
    <property type="entry name" value="Collagenase (Catalytic Domain)"/>
    <property type="match status" value="1"/>
</dbReference>
<keyword evidence="6" id="KW-1015">Disulfide bond</keyword>
<dbReference type="PRINTS" id="PR00480">
    <property type="entry name" value="ASTACIN"/>
</dbReference>
<evidence type="ECO:0000259" key="10">
    <source>
        <dbReference type="PROSITE" id="PS50060"/>
    </source>
</evidence>
<dbReference type="SMART" id="SM00209">
    <property type="entry name" value="TSP1"/>
    <property type="match status" value="1"/>
</dbReference>
<dbReference type="FunFam" id="2.20.100.10:FF:000002">
    <property type="entry name" value="Unc-5 netrin receptor C"/>
    <property type="match status" value="1"/>
</dbReference>
<dbReference type="InterPro" id="IPR034035">
    <property type="entry name" value="Astacin-like_dom"/>
</dbReference>
<evidence type="ECO:0000259" key="11">
    <source>
        <dbReference type="PROSITE" id="PS51864"/>
    </source>
</evidence>
<dbReference type="AlphaFoldDB" id="A0AAD9R744"/>